<dbReference type="OrthoDB" id="41532at2759"/>
<keyword evidence="4" id="KW-1185">Reference proteome</keyword>
<feature type="region of interest" description="Disordered" evidence="1">
    <location>
        <begin position="1"/>
        <end position="36"/>
    </location>
</feature>
<organism evidence="3 4">
    <name type="scientific">Cyphellophora europaea (strain CBS 101466)</name>
    <name type="common">Phialophora europaea</name>
    <dbReference type="NCBI Taxonomy" id="1220924"/>
    <lineage>
        <taxon>Eukaryota</taxon>
        <taxon>Fungi</taxon>
        <taxon>Dikarya</taxon>
        <taxon>Ascomycota</taxon>
        <taxon>Pezizomycotina</taxon>
        <taxon>Eurotiomycetes</taxon>
        <taxon>Chaetothyriomycetidae</taxon>
        <taxon>Chaetothyriales</taxon>
        <taxon>Cyphellophoraceae</taxon>
        <taxon>Cyphellophora</taxon>
    </lineage>
</organism>
<dbReference type="Pfam" id="PF00583">
    <property type="entry name" value="Acetyltransf_1"/>
    <property type="match status" value="1"/>
</dbReference>
<dbReference type="GO" id="GO:0016747">
    <property type="term" value="F:acyltransferase activity, transferring groups other than amino-acyl groups"/>
    <property type="evidence" value="ECO:0007669"/>
    <property type="project" value="InterPro"/>
</dbReference>
<dbReference type="AlphaFoldDB" id="W2SFC8"/>
<dbReference type="eggNOG" id="ENOG502SNRY">
    <property type="taxonomic scope" value="Eukaryota"/>
</dbReference>
<dbReference type="EMBL" id="KB822711">
    <property type="protein sequence ID" value="ETN46614.1"/>
    <property type="molecule type" value="Genomic_DNA"/>
</dbReference>
<evidence type="ECO:0000313" key="4">
    <source>
        <dbReference type="Proteomes" id="UP000030752"/>
    </source>
</evidence>
<name>W2SFC8_CYPE1</name>
<dbReference type="SUPFAM" id="SSF55729">
    <property type="entry name" value="Acyl-CoA N-acyltransferases (Nat)"/>
    <property type="match status" value="1"/>
</dbReference>
<dbReference type="GeneID" id="19968139"/>
<dbReference type="RefSeq" id="XP_008711326.1">
    <property type="nucleotide sequence ID" value="XM_008713104.1"/>
</dbReference>
<reference evidence="3 4" key="1">
    <citation type="submission" date="2013-03" db="EMBL/GenBank/DDBJ databases">
        <title>The Genome Sequence of Phialophora europaea CBS 101466.</title>
        <authorList>
            <consortium name="The Broad Institute Genomics Platform"/>
            <person name="Cuomo C."/>
            <person name="de Hoog S."/>
            <person name="Gorbushina A."/>
            <person name="Walker B."/>
            <person name="Young S.K."/>
            <person name="Zeng Q."/>
            <person name="Gargeya S."/>
            <person name="Fitzgerald M."/>
            <person name="Haas B."/>
            <person name="Abouelleil A."/>
            <person name="Allen A.W."/>
            <person name="Alvarado L."/>
            <person name="Arachchi H.M."/>
            <person name="Berlin A.M."/>
            <person name="Chapman S.B."/>
            <person name="Gainer-Dewar J."/>
            <person name="Goldberg J."/>
            <person name="Griggs A."/>
            <person name="Gujja S."/>
            <person name="Hansen M."/>
            <person name="Howarth C."/>
            <person name="Imamovic A."/>
            <person name="Ireland A."/>
            <person name="Larimer J."/>
            <person name="McCowan C."/>
            <person name="Murphy C."/>
            <person name="Pearson M."/>
            <person name="Poon T.W."/>
            <person name="Priest M."/>
            <person name="Roberts A."/>
            <person name="Saif S."/>
            <person name="Shea T."/>
            <person name="Sisk P."/>
            <person name="Sykes S."/>
            <person name="Wortman J."/>
            <person name="Nusbaum C."/>
            <person name="Birren B."/>
        </authorList>
    </citation>
    <scope>NUCLEOTIDE SEQUENCE [LARGE SCALE GENOMIC DNA]</scope>
    <source>
        <strain evidence="3 4">CBS 101466</strain>
    </source>
</reference>
<evidence type="ECO:0000259" key="2">
    <source>
        <dbReference type="PROSITE" id="PS51186"/>
    </source>
</evidence>
<sequence length="271" mass="29838">MPSHPAPTSRPQPQQQQPQQQPYRYIRVPKSDPPALQRAARSYRALRLSALQRSPASFSSTYADEASWPESHWLARLGREGFETFAAVVASSSAAAAAAAAESGDPGQEGGRGEEEWLAQVTLRGPIPYKNAGWELPEESGQVAQRSEEWEGEERWVMTGLFVDEGARGRGVAAGLVGEAVRWVEEERVEEVGGEAEERERVFRFRVMIAPDNDASLALFRKLGFEVWGNCTMKEGAEGNGEPLPAGWEAMGAMWTTRRGWILGRVDVVKA</sequence>
<feature type="domain" description="N-acetyltransferase" evidence="2">
    <location>
        <begin position="94"/>
        <end position="245"/>
    </location>
</feature>
<dbReference type="Gene3D" id="3.40.630.30">
    <property type="match status" value="1"/>
</dbReference>
<dbReference type="InParanoid" id="W2SFC8"/>
<dbReference type="InterPro" id="IPR016181">
    <property type="entry name" value="Acyl_CoA_acyltransferase"/>
</dbReference>
<protein>
    <recommendedName>
        <fullName evidence="2">N-acetyltransferase domain-containing protein</fullName>
    </recommendedName>
</protein>
<accession>W2SFC8</accession>
<gene>
    <name evidence="3" type="ORF">HMPREF1541_00800</name>
</gene>
<proteinExistence type="predicted"/>
<evidence type="ECO:0000313" key="3">
    <source>
        <dbReference type="EMBL" id="ETN46614.1"/>
    </source>
</evidence>
<feature type="compositionally biased region" description="Pro residues" evidence="1">
    <location>
        <begin position="1"/>
        <end position="10"/>
    </location>
</feature>
<dbReference type="HOGENOM" id="CLU_013985_6_1_1"/>
<evidence type="ECO:0000256" key="1">
    <source>
        <dbReference type="SAM" id="MobiDB-lite"/>
    </source>
</evidence>
<dbReference type="PROSITE" id="PS51186">
    <property type="entry name" value="GNAT"/>
    <property type="match status" value="1"/>
</dbReference>
<dbReference type="Proteomes" id="UP000030752">
    <property type="component" value="Unassembled WGS sequence"/>
</dbReference>
<dbReference type="VEuPathDB" id="FungiDB:HMPREF1541_00800"/>
<dbReference type="InterPro" id="IPR000182">
    <property type="entry name" value="GNAT_dom"/>
</dbReference>
<feature type="compositionally biased region" description="Low complexity" evidence="1">
    <location>
        <begin position="11"/>
        <end position="22"/>
    </location>
</feature>